<dbReference type="InterPro" id="IPR000644">
    <property type="entry name" value="CBS_dom"/>
</dbReference>
<proteinExistence type="inferred from homology"/>
<keyword evidence="3 14" id="KW-1003">Cell membrane</keyword>
<evidence type="ECO:0000256" key="3">
    <source>
        <dbReference type="ARBA" id="ARBA00022475"/>
    </source>
</evidence>
<organism evidence="17 18">
    <name type="scientific">Crossiella equi</name>
    <dbReference type="NCBI Taxonomy" id="130796"/>
    <lineage>
        <taxon>Bacteria</taxon>
        <taxon>Bacillati</taxon>
        <taxon>Actinomycetota</taxon>
        <taxon>Actinomycetes</taxon>
        <taxon>Pseudonocardiales</taxon>
        <taxon>Pseudonocardiaceae</taxon>
        <taxon>Crossiella</taxon>
    </lineage>
</organism>
<dbReference type="PIRSF" id="PIRSF006404">
    <property type="entry name" value="UCP006404_Pept_M50_CBS"/>
    <property type="match status" value="1"/>
</dbReference>
<evidence type="ECO:0000256" key="6">
    <source>
        <dbReference type="ARBA" id="ARBA00022723"/>
    </source>
</evidence>
<comment type="subcellular location">
    <subcellularLocation>
        <location evidence="1 14">Cell membrane</location>
        <topology evidence="1 14">Multi-pass membrane protein</topology>
    </subcellularLocation>
</comment>
<dbReference type="EMBL" id="JAGIOO010000001">
    <property type="protein sequence ID" value="MBP2472732.1"/>
    <property type="molecule type" value="Genomic_DNA"/>
</dbReference>
<keyword evidence="11 14" id="KW-0482">Metalloprotease</keyword>
<dbReference type="GO" id="GO:0006508">
    <property type="term" value="P:proteolysis"/>
    <property type="evidence" value="ECO:0007669"/>
    <property type="project" value="UniProtKB-KW"/>
</dbReference>
<feature type="transmembrane region" description="Helical" evidence="14">
    <location>
        <begin position="21"/>
        <end position="43"/>
    </location>
</feature>
<feature type="transmembrane region" description="Helical" evidence="14">
    <location>
        <begin position="55"/>
        <end position="85"/>
    </location>
</feature>
<evidence type="ECO:0000256" key="10">
    <source>
        <dbReference type="ARBA" id="ARBA00022989"/>
    </source>
</evidence>
<comment type="cofactor">
    <cofactor evidence="14">
        <name>Zn(2+)</name>
        <dbReference type="ChEBI" id="CHEBI:29105"/>
    </cofactor>
    <text evidence="14">Binds 1 zinc ion per subunit.</text>
</comment>
<dbReference type="PANTHER" id="PTHR39188:SF3">
    <property type="entry name" value="STAGE IV SPORULATION PROTEIN FB"/>
    <property type="match status" value="1"/>
</dbReference>
<feature type="domain" description="CBS" evidence="16">
    <location>
        <begin position="318"/>
        <end position="376"/>
    </location>
</feature>
<evidence type="ECO:0000256" key="5">
    <source>
        <dbReference type="ARBA" id="ARBA00022692"/>
    </source>
</evidence>
<keyword evidence="7" id="KW-0677">Repeat</keyword>
<keyword evidence="10 14" id="KW-1133">Transmembrane helix</keyword>
<evidence type="ECO:0000313" key="18">
    <source>
        <dbReference type="Proteomes" id="UP001519363"/>
    </source>
</evidence>
<feature type="transmembrane region" description="Helical" evidence="14">
    <location>
        <begin position="145"/>
        <end position="165"/>
    </location>
</feature>
<keyword evidence="18" id="KW-1185">Reference proteome</keyword>
<dbReference type="InterPro" id="IPR008915">
    <property type="entry name" value="Peptidase_M50"/>
</dbReference>
<evidence type="ECO:0000256" key="13">
    <source>
        <dbReference type="ARBA" id="ARBA00023136"/>
    </source>
</evidence>
<sequence length="376" mass="39269">MRTIQRRVRLRDGGLLLGRVGGVPVLLAHSWWLLAAAIVVLYTPLVGMLVPGTGLVVSAVLAAAFAVLLAVSVLLHELGHVVVALRFGLPVRRVRLQLLGGAAELVRTPAKPGQEGWVAAAGPAVSVGLAALAGLGLLFLDGGVLWLLVLQLAVANAAVAVVNLLPGLPLDGGRVVRALVWAATGRRLTGTRVAVVGAGVVAAIMVWWAVVGLVAQSPDRWLRLAVCVLMAWSVIMGAGAEMANEHQRTWPEGLVLTDLVKPVLQLPAESPVADALDASAGRGVVLVRADGLAAGLLDQAAAARLAATSPLAPAERAAEPINAETVLLSTEPGEEVIDRVRGTAAWQFLVVDEDGRPAGVLHREDLREALRRRRRT</sequence>
<name>A0ABS5A817_9PSEU</name>
<keyword evidence="4 14" id="KW-0645">Protease</keyword>
<keyword evidence="13 14" id="KW-0472">Membrane</keyword>
<evidence type="ECO:0000256" key="12">
    <source>
        <dbReference type="ARBA" id="ARBA00023122"/>
    </source>
</evidence>
<keyword evidence="8 14" id="KW-0378">Hydrolase</keyword>
<dbReference type="Proteomes" id="UP001519363">
    <property type="component" value="Unassembled WGS sequence"/>
</dbReference>
<dbReference type="InterPro" id="IPR016483">
    <property type="entry name" value="UCP006404_Pept_M50_CBS"/>
</dbReference>
<evidence type="ECO:0000256" key="11">
    <source>
        <dbReference type="ARBA" id="ARBA00023049"/>
    </source>
</evidence>
<dbReference type="Pfam" id="PF02163">
    <property type="entry name" value="Peptidase_M50"/>
    <property type="match status" value="2"/>
</dbReference>
<evidence type="ECO:0000313" key="17">
    <source>
        <dbReference type="EMBL" id="MBP2472732.1"/>
    </source>
</evidence>
<dbReference type="InterPro" id="IPR046342">
    <property type="entry name" value="CBS_dom_sf"/>
</dbReference>
<gene>
    <name evidence="17" type="ORF">JOF53_001604</name>
</gene>
<dbReference type="PANTHER" id="PTHR39188">
    <property type="entry name" value="MEMBRANE-ASSOCIATED ZINC METALLOPROTEASE M50B"/>
    <property type="match status" value="1"/>
</dbReference>
<evidence type="ECO:0000256" key="1">
    <source>
        <dbReference type="ARBA" id="ARBA00004651"/>
    </source>
</evidence>
<evidence type="ECO:0000256" key="9">
    <source>
        <dbReference type="ARBA" id="ARBA00022833"/>
    </source>
</evidence>
<dbReference type="PROSITE" id="PS51371">
    <property type="entry name" value="CBS"/>
    <property type="match status" value="1"/>
</dbReference>
<dbReference type="SUPFAM" id="SSF54631">
    <property type="entry name" value="CBS-domain pair"/>
    <property type="match status" value="1"/>
</dbReference>
<feature type="transmembrane region" description="Helical" evidence="14">
    <location>
        <begin position="117"/>
        <end position="139"/>
    </location>
</feature>
<feature type="transmembrane region" description="Helical" evidence="14">
    <location>
        <begin position="221"/>
        <end position="240"/>
    </location>
</feature>
<evidence type="ECO:0000256" key="4">
    <source>
        <dbReference type="ARBA" id="ARBA00022670"/>
    </source>
</evidence>
<keyword evidence="9 14" id="KW-0862">Zinc</keyword>
<evidence type="ECO:0000256" key="15">
    <source>
        <dbReference type="PROSITE-ProRule" id="PRU00703"/>
    </source>
</evidence>
<dbReference type="GO" id="GO:0008233">
    <property type="term" value="F:peptidase activity"/>
    <property type="evidence" value="ECO:0007669"/>
    <property type="project" value="UniProtKB-KW"/>
</dbReference>
<dbReference type="Pfam" id="PF00571">
    <property type="entry name" value="CBS"/>
    <property type="match status" value="1"/>
</dbReference>
<reference evidence="17 18" key="1">
    <citation type="submission" date="2021-03" db="EMBL/GenBank/DDBJ databases">
        <title>Sequencing the genomes of 1000 actinobacteria strains.</title>
        <authorList>
            <person name="Klenk H.-P."/>
        </authorList>
    </citation>
    <scope>NUCLEOTIDE SEQUENCE [LARGE SCALE GENOMIC DNA]</scope>
    <source>
        <strain evidence="17 18">DSM 44580</strain>
    </source>
</reference>
<feature type="transmembrane region" description="Helical" evidence="14">
    <location>
        <begin position="193"/>
        <end position="215"/>
    </location>
</feature>
<comment type="caution">
    <text evidence="17">The sequence shown here is derived from an EMBL/GenBank/DDBJ whole genome shotgun (WGS) entry which is preliminary data.</text>
</comment>
<evidence type="ECO:0000256" key="14">
    <source>
        <dbReference type="PIRNR" id="PIRNR006404"/>
    </source>
</evidence>
<keyword evidence="5 14" id="KW-0812">Transmembrane</keyword>
<accession>A0ABS5A817</accession>
<comment type="similarity">
    <text evidence="2 14">Belongs to the peptidase M50B family.</text>
</comment>
<evidence type="ECO:0000256" key="7">
    <source>
        <dbReference type="ARBA" id="ARBA00022737"/>
    </source>
</evidence>
<evidence type="ECO:0000256" key="8">
    <source>
        <dbReference type="ARBA" id="ARBA00022801"/>
    </source>
</evidence>
<keyword evidence="6 14" id="KW-0479">Metal-binding</keyword>
<keyword evidence="12 15" id="KW-0129">CBS domain</keyword>
<evidence type="ECO:0000259" key="16">
    <source>
        <dbReference type="PROSITE" id="PS51371"/>
    </source>
</evidence>
<evidence type="ECO:0000256" key="2">
    <source>
        <dbReference type="ARBA" id="ARBA00007931"/>
    </source>
</evidence>
<protein>
    <recommendedName>
        <fullName evidence="14">Zinc metalloprotease</fullName>
    </recommendedName>
</protein>